<keyword evidence="10" id="KW-1185">Reference proteome</keyword>
<dbReference type="InterPro" id="IPR050637">
    <property type="entry name" value="NLRP_innate_immun_reg"/>
</dbReference>
<keyword evidence="3" id="KW-0677">Repeat</keyword>
<dbReference type="HOGENOM" id="CLU_002274_2_1_1"/>
<keyword evidence="4" id="KW-0547">Nucleotide-binding</keyword>
<dbReference type="InParanoid" id="M0RA38"/>
<dbReference type="Pfam" id="PF05729">
    <property type="entry name" value="NACHT"/>
    <property type="match status" value="1"/>
</dbReference>
<dbReference type="Gene3D" id="3.80.10.10">
    <property type="entry name" value="Ribonuclease Inhibitor"/>
    <property type="match status" value="2"/>
</dbReference>
<dbReference type="Pfam" id="PF13516">
    <property type="entry name" value="LRR_6"/>
    <property type="match status" value="3"/>
</dbReference>
<dbReference type="GO" id="GO:0005829">
    <property type="term" value="C:cytosol"/>
    <property type="evidence" value="ECO:0000266"/>
    <property type="project" value="RGD"/>
</dbReference>
<dbReference type="InterPro" id="IPR032675">
    <property type="entry name" value="LRR_dom_sf"/>
</dbReference>
<dbReference type="KEGG" id="rno:684545"/>
<dbReference type="GeneID" id="684545"/>
<dbReference type="InterPro" id="IPR001611">
    <property type="entry name" value="Leu-rich_rpt"/>
</dbReference>
<evidence type="ECO:0000256" key="1">
    <source>
        <dbReference type="ARBA" id="ARBA00008665"/>
    </source>
</evidence>
<dbReference type="GO" id="GO:0005737">
    <property type="term" value="C:cytoplasm"/>
    <property type="evidence" value="ECO:0000266"/>
    <property type="project" value="RGD"/>
</dbReference>
<dbReference type="Gene3D" id="1.10.533.10">
    <property type="entry name" value="Death Domain, Fas"/>
    <property type="match status" value="1"/>
</dbReference>
<dbReference type="AGR" id="RGD:1589140"/>
<dbReference type="GO" id="GO:0005524">
    <property type="term" value="F:ATP binding"/>
    <property type="evidence" value="ECO:0007669"/>
    <property type="project" value="UniProtKB-KW"/>
</dbReference>
<dbReference type="OrthoDB" id="120976at2759"/>
<accession>M0RA38</accession>
<proteinExistence type="inferred from homology"/>
<dbReference type="Gene3D" id="3.40.50.300">
    <property type="entry name" value="P-loop containing nucleotide triphosphate hydrolases"/>
    <property type="match status" value="1"/>
</dbReference>
<dbReference type="FunFam" id="3.80.10.10:FF:000437">
    <property type="entry name" value="NLR family pyrin domain-containing 2"/>
    <property type="match status" value="1"/>
</dbReference>
<dbReference type="SUPFAM" id="SSF52047">
    <property type="entry name" value="RNI-like"/>
    <property type="match status" value="1"/>
</dbReference>
<reference evidence="9" key="2">
    <citation type="submission" date="2025-08" db="UniProtKB">
        <authorList>
            <consortium name="Ensembl"/>
        </authorList>
    </citation>
    <scope>IDENTIFICATION</scope>
    <source>
        <strain evidence="9">Brown Norway</strain>
    </source>
</reference>
<dbReference type="OMA" id="GNDQNNM"/>
<evidence type="ECO:0000259" key="7">
    <source>
        <dbReference type="PROSITE" id="PS50824"/>
    </source>
</evidence>
<dbReference type="GeneTree" id="ENSGT00940000161714"/>
<dbReference type="GO" id="GO:0050727">
    <property type="term" value="P:regulation of inflammatory response"/>
    <property type="evidence" value="ECO:0000318"/>
    <property type="project" value="GO_Central"/>
</dbReference>
<dbReference type="GO" id="GO:0005794">
    <property type="term" value="C:Golgi apparatus"/>
    <property type="evidence" value="ECO:0000266"/>
    <property type="project" value="RGD"/>
</dbReference>
<dbReference type="SUPFAM" id="SSF52540">
    <property type="entry name" value="P-loop containing nucleoside triphosphate hydrolases"/>
    <property type="match status" value="1"/>
</dbReference>
<dbReference type="PaxDb" id="10116-ENSRNOP00000066377"/>
<name>M0RA38_RAT</name>
<dbReference type="Pfam" id="PF02758">
    <property type="entry name" value="PYRIN"/>
    <property type="match status" value="1"/>
</dbReference>
<dbReference type="GO" id="GO:0032731">
    <property type="term" value="P:positive regulation of interleukin-1 beta production"/>
    <property type="evidence" value="ECO:0000266"/>
    <property type="project" value="RGD"/>
</dbReference>
<dbReference type="RGD" id="1589140">
    <property type="gene designation" value="Nlrp2"/>
</dbReference>
<dbReference type="SMART" id="SM00368">
    <property type="entry name" value="LRR_RI"/>
    <property type="match status" value="6"/>
</dbReference>
<evidence type="ECO:0000256" key="2">
    <source>
        <dbReference type="ARBA" id="ARBA00022614"/>
    </source>
</evidence>
<feature type="domain" description="NACHT" evidence="8">
    <location>
        <begin position="180"/>
        <end position="387"/>
    </location>
</feature>
<dbReference type="VEuPathDB" id="HostDB:ENSRNOG00000049759"/>
<organism evidence="9 10">
    <name type="scientific">Rattus norvegicus</name>
    <name type="common">Rat</name>
    <dbReference type="NCBI Taxonomy" id="10116"/>
    <lineage>
        <taxon>Eukaryota</taxon>
        <taxon>Metazoa</taxon>
        <taxon>Chordata</taxon>
        <taxon>Craniata</taxon>
        <taxon>Vertebrata</taxon>
        <taxon>Euteleostomi</taxon>
        <taxon>Mammalia</taxon>
        <taxon>Eutheria</taxon>
        <taxon>Euarchontoglires</taxon>
        <taxon>Glires</taxon>
        <taxon>Rodentia</taxon>
        <taxon>Myomorpha</taxon>
        <taxon>Muroidea</taxon>
        <taxon>Muridae</taxon>
        <taxon>Murinae</taxon>
        <taxon>Rattus</taxon>
    </lineage>
</organism>
<evidence type="ECO:0000256" key="4">
    <source>
        <dbReference type="ARBA" id="ARBA00022741"/>
    </source>
</evidence>
<dbReference type="eggNOG" id="ENOG502S92U">
    <property type="taxonomic scope" value="Eukaryota"/>
</dbReference>
<dbReference type="SUPFAM" id="SSF47986">
    <property type="entry name" value="DEATH domain"/>
    <property type="match status" value="1"/>
</dbReference>
<dbReference type="PROSITE" id="PS50837">
    <property type="entry name" value="NACHT"/>
    <property type="match status" value="1"/>
</dbReference>
<dbReference type="Proteomes" id="UP000002494">
    <property type="component" value="Chromosome 1"/>
</dbReference>
<dbReference type="Ensembl" id="ENSRNOT00000073464.5">
    <property type="protein sequence ID" value="ENSRNOP00000066377.3"/>
    <property type="gene ID" value="ENSRNOG00000049759.5"/>
</dbReference>
<dbReference type="FunFam" id="3.80.10.10:FF:000912">
    <property type="entry name" value="NLR family pyrin domain-containing 2"/>
    <property type="match status" value="1"/>
</dbReference>
<evidence type="ECO:0000313" key="11">
    <source>
        <dbReference type="RGD" id="1589140"/>
    </source>
</evidence>
<dbReference type="CTD" id="55655"/>
<dbReference type="GO" id="GO:0032090">
    <property type="term" value="F:Pyrin domain binding"/>
    <property type="evidence" value="ECO:0000266"/>
    <property type="project" value="RGD"/>
</dbReference>
<gene>
    <name evidence="9 11" type="primary">Nlrp2</name>
    <name evidence="11" type="synonym">LOC684545</name>
</gene>
<dbReference type="GO" id="GO:0006954">
    <property type="term" value="P:inflammatory response"/>
    <property type="evidence" value="ECO:0007669"/>
    <property type="project" value="UniProtKB-KW"/>
</dbReference>
<dbReference type="STRING" id="10116.ENSRNOP00000066377"/>
<dbReference type="CDD" id="cd08320">
    <property type="entry name" value="Pyrin_NALPs"/>
    <property type="match status" value="1"/>
</dbReference>
<dbReference type="FunCoup" id="M0RA38">
    <property type="interactions" value="20"/>
</dbReference>
<dbReference type="RefSeq" id="NP_001413839.1">
    <property type="nucleotide sequence ID" value="NM_001426910.1"/>
</dbReference>
<feature type="region of interest" description="Disordered" evidence="6">
    <location>
        <begin position="1027"/>
        <end position="1048"/>
    </location>
</feature>
<evidence type="ECO:0000313" key="9">
    <source>
        <dbReference type="Ensembl" id="ENSRNOP00000066377.3"/>
    </source>
</evidence>
<feature type="domain" description="Pyrin" evidence="7">
    <location>
        <begin position="1"/>
        <end position="94"/>
    </location>
</feature>
<dbReference type="PROSITE" id="PS50824">
    <property type="entry name" value="DAPIN"/>
    <property type="match status" value="1"/>
</dbReference>
<evidence type="ECO:0000259" key="8">
    <source>
        <dbReference type="PROSITE" id="PS50837"/>
    </source>
</evidence>
<evidence type="ECO:0000313" key="10">
    <source>
        <dbReference type="Proteomes" id="UP000002494"/>
    </source>
</evidence>
<sequence length="1048" mass="119317">MEHSDQLGFNLKDVLKKLDKTELNNFKSTLKSCSLPQTMKQISKLTMDLANGAQLAEILTDYCPNDWVKRVTFKILEEINRADLAELVMKQVEEAASKASEEKVSSKPREPLKTSLFPQDFVQGDERPEHKHKKEWRNMYTEKWKKNFWPKCNKEIYVDTESYRTLLTLCNPKIEMPFAYTIVLHGPPGSGKTTMARRLMLEWSESKQAQSFSCAFYISCRKLNNSKPCTFAHLLSMNNPSWRYYMIRRLVLSEQFLFVVDGFDELTFPAGALLRDICGDWNTVKPVEVLLSSLLMRKMEPHSTLLVTTQTQSLHQIYLMVDQPVLVETQGFLEPEKQEYFQQYFEDEEGEEEGEGEGKALRALKEVKCNEALFQMASLPAACGIFCLCLELGMKKGEDLALTCQTYTSMFLNFLCRVFLQEACDGHLNKQLQILFKKICILAADSLLEQVPILCEEDFLKLKLNLNKLHPVVYRCIFLEDSSCTNCLSFICLSIQQLLAAIIFVQELGQESKDVSKYSIQKMLSREARLKNPNLSGVLPFVFSLLNKTHIQELETIFGCQISMGVKRKFLECELGENKPFLLLMDLQEIFSCLYESQEEEFVKEAMALFGEVSLHLKTNMDLVHASFCLKNSQNLQTMFLKVEKAVFPENFATLESTAEDQRFQDKKCMLTLWTDFCDTFHSNEKLAFLEIHESFLNSSSLEILCEKLSSAPCHLQKVVLKNISPDDAYEKLCLIFCGYETISHLTLQGGKLDSMLHSLCKVVKNPACNLKFLSLGSCSTTAQKWDDFFPALKANQSLISLDLTDNNLLDKGVRLLCNTWKQSKCILQRVSLENCHLTEVCCKDLSSVLMVSQTLTHLSLAKNELGDNGVKKLCESLSFPKCKLQTLVLWSCNITSNGCHYLSKMLGQAPSLKHLDLGLNRIGTTGAKFLCEALKSPRSNLKSLWLCGCSIIPTNCKDFSEILRSNKSLNTLDLSQNVMGTDAVKIFCESLKLQICPLQTLRLKFDEANPSIQKLIQEMKESHPQLSITSDQVDPKKKSHSFPHFIF</sequence>
<dbReference type="InterPro" id="IPR041267">
    <property type="entry name" value="NLRP_HD2"/>
</dbReference>
<dbReference type="InterPro" id="IPR011029">
    <property type="entry name" value="DEATH-like_dom_sf"/>
</dbReference>
<reference evidence="9" key="3">
    <citation type="submission" date="2025-09" db="UniProtKB">
        <authorList>
            <consortium name="Ensembl"/>
        </authorList>
    </citation>
    <scope>IDENTIFICATION</scope>
    <source>
        <strain evidence="9">Brown Norway</strain>
    </source>
</reference>
<dbReference type="FunFam" id="3.40.50.300:FF:001341">
    <property type="entry name" value="NLR family pyrin domain containing 7"/>
    <property type="match status" value="1"/>
</dbReference>
<keyword evidence="2" id="KW-0433">Leucine-rich repeat</keyword>
<dbReference type="InterPro" id="IPR004020">
    <property type="entry name" value="DAPIN"/>
</dbReference>
<dbReference type="AlphaFoldDB" id="M0RA38"/>
<dbReference type="InterPro" id="IPR007111">
    <property type="entry name" value="NACHT_NTPase"/>
</dbReference>
<dbReference type="Bgee" id="ENSRNOG00000049759">
    <property type="expression patterns" value="Expressed in ovary"/>
</dbReference>
<dbReference type="GO" id="GO:1901223">
    <property type="term" value="P:negative regulation of non-canonical NF-kappaB signal transduction"/>
    <property type="evidence" value="ECO:0000266"/>
    <property type="project" value="RGD"/>
</dbReference>
<comment type="similarity">
    <text evidence="1">Belongs to the NLRP family.</text>
</comment>
<dbReference type="SMART" id="SM01289">
    <property type="entry name" value="PYRIN"/>
    <property type="match status" value="1"/>
</dbReference>
<keyword evidence="5" id="KW-0067">ATP-binding</keyword>
<evidence type="ECO:0000256" key="5">
    <source>
        <dbReference type="ARBA" id="ARBA00022840"/>
    </source>
</evidence>
<reference evidence="9" key="1">
    <citation type="submission" date="2024-01" db="EMBL/GenBank/DDBJ databases">
        <title>GRCr8: a new rat reference genome assembly contstructed from accurate long reads and long range scaffolding.</title>
        <authorList>
            <person name="Doris P.A."/>
            <person name="Kalbfleisch T."/>
            <person name="Li K."/>
            <person name="Howe K."/>
            <person name="Wood J."/>
        </authorList>
    </citation>
    <scope>NUCLEOTIDE SEQUENCE [LARGE SCALE GENOMIC DNA]</scope>
    <source>
        <strain evidence="9">Brown Norway</strain>
    </source>
</reference>
<dbReference type="PANTHER" id="PTHR45690:SF14">
    <property type="entry name" value="NACHT, LRR AND PYD DOMAINS-CONTAINING PROTEIN 2"/>
    <property type="match status" value="1"/>
</dbReference>
<dbReference type="Pfam" id="PF17776">
    <property type="entry name" value="NLRC4_HD2"/>
    <property type="match status" value="1"/>
</dbReference>
<evidence type="ECO:0000256" key="3">
    <source>
        <dbReference type="ARBA" id="ARBA00022737"/>
    </source>
</evidence>
<protein>
    <submittedName>
        <fullName evidence="9">NLR family pyrin domain containing 2</fullName>
    </submittedName>
</protein>
<dbReference type="InterPro" id="IPR027417">
    <property type="entry name" value="P-loop_NTPase"/>
</dbReference>
<dbReference type="PANTHER" id="PTHR45690">
    <property type="entry name" value="NACHT, LRR AND PYD DOMAINS-CONTAINING PROTEIN 12"/>
    <property type="match status" value="1"/>
</dbReference>
<evidence type="ECO:0000256" key="6">
    <source>
        <dbReference type="SAM" id="MobiDB-lite"/>
    </source>
</evidence>
<dbReference type="GO" id="GO:0000781">
    <property type="term" value="C:chromosome, telomeric region"/>
    <property type="evidence" value="ECO:0000266"/>
    <property type="project" value="RGD"/>
</dbReference>